<gene>
    <name evidence="2" type="ORF">A3D35_03770</name>
</gene>
<comment type="caution">
    <text evidence="2">The sequence shown here is derived from an EMBL/GenBank/DDBJ whole genome shotgun (WGS) entry which is preliminary data.</text>
</comment>
<dbReference type="Proteomes" id="UP000176421">
    <property type="component" value="Unassembled WGS sequence"/>
</dbReference>
<evidence type="ECO:0000313" key="3">
    <source>
        <dbReference type="Proteomes" id="UP000176421"/>
    </source>
</evidence>
<evidence type="ECO:0000313" key="2">
    <source>
        <dbReference type="EMBL" id="OGZ67745.1"/>
    </source>
</evidence>
<evidence type="ECO:0000256" key="1">
    <source>
        <dbReference type="SAM" id="Phobius"/>
    </source>
</evidence>
<keyword evidence="1" id="KW-0812">Transmembrane</keyword>
<keyword evidence="1" id="KW-1133">Transmembrane helix</keyword>
<name>A0A1G2HZ36_9BACT</name>
<organism evidence="2 3">
    <name type="scientific">Candidatus Staskawiczbacteria bacterium RIFCSPHIGHO2_02_FULL_34_9</name>
    <dbReference type="NCBI Taxonomy" id="1802206"/>
    <lineage>
        <taxon>Bacteria</taxon>
        <taxon>Candidatus Staskawicziibacteriota</taxon>
    </lineage>
</organism>
<accession>A0A1G2HZ36</accession>
<evidence type="ECO:0008006" key="4">
    <source>
        <dbReference type="Google" id="ProtNLM"/>
    </source>
</evidence>
<dbReference type="AlphaFoldDB" id="A0A1G2HZ36"/>
<feature type="transmembrane region" description="Helical" evidence="1">
    <location>
        <begin position="26"/>
        <end position="47"/>
    </location>
</feature>
<sequence>MKNNNNLSNPLSVTRRVRQKGAISRIILIGGAFILVVIIIIIVLLAVRSGSSKKNQNNSGGAVVEPSLPVYEKQIGDINFTLDSSEDLGNILKAQNQYQKDVTTTERFIQVVIGAQNKGKMATGPYNWDLGNIVDSDGRIFPNVNNAASSYLPNPNPCGLSLKPEFYPVSCTKIYEVSKISKGLKIEITVKDKPAGFLDLKLGQ</sequence>
<protein>
    <recommendedName>
        <fullName evidence="4">DUF4352 domain-containing protein</fullName>
    </recommendedName>
</protein>
<dbReference type="EMBL" id="MHOS01000032">
    <property type="protein sequence ID" value="OGZ67745.1"/>
    <property type="molecule type" value="Genomic_DNA"/>
</dbReference>
<dbReference type="STRING" id="1802206.A3D35_03770"/>
<keyword evidence="1" id="KW-0472">Membrane</keyword>
<proteinExistence type="predicted"/>
<reference evidence="2 3" key="1">
    <citation type="journal article" date="2016" name="Nat. Commun.">
        <title>Thousands of microbial genomes shed light on interconnected biogeochemical processes in an aquifer system.</title>
        <authorList>
            <person name="Anantharaman K."/>
            <person name="Brown C.T."/>
            <person name="Hug L.A."/>
            <person name="Sharon I."/>
            <person name="Castelle C.J."/>
            <person name="Probst A.J."/>
            <person name="Thomas B.C."/>
            <person name="Singh A."/>
            <person name="Wilkins M.J."/>
            <person name="Karaoz U."/>
            <person name="Brodie E.L."/>
            <person name="Williams K.H."/>
            <person name="Hubbard S.S."/>
            <person name="Banfield J.F."/>
        </authorList>
    </citation>
    <scope>NUCLEOTIDE SEQUENCE [LARGE SCALE GENOMIC DNA]</scope>
</reference>